<evidence type="ECO:0000259" key="22">
    <source>
        <dbReference type="PROSITE" id="PS50868"/>
    </source>
</evidence>
<dbReference type="PANTHER" id="PTHR46147">
    <property type="entry name" value="HISTONE-LYSINE N-METHYLTRANSFERASE ASH1"/>
    <property type="match status" value="1"/>
</dbReference>
<feature type="region of interest" description="Disordered" evidence="19">
    <location>
        <begin position="1641"/>
        <end position="1661"/>
    </location>
</feature>
<feature type="region of interest" description="Disordered" evidence="19">
    <location>
        <begin position="1737"/>
        <end position="1759"/>
    </location>
</feature>
<feature type="compositionally biased region" description="Polar residues" evidence="19">
    <location>
        <begin position="1406"/>
        <end position="1431"/>
    </location>
</feature>
<feature type="region of interest" description="Disordered" evidence="19">
    <location>
        <begin position="1302"/>
        <end position="1346"/>
    </location>
</feature>
<accession>A0AAW1AMP5</accession>
<dbReference type="SUPFAM" id="SSF82199">
    <property type="entry name" value="SET domain"/>
    <property type="match status" value="1"/>
</dbReference>
<dbReference type="InterPro" id="IPR017956">
    <property type="entry name" value="AT_hook_DNA-bd_motif"/>
</dbReference>
<feature type="region of interest" description="Disordered" evidence="19">
    <location>
        <begin position="1053"/>
        <end position="1196"/>
    </location>
</feature>
<evidence type="ECO:0000256" key="3">
    <source>
        <dbReference type="ARBA" id="ARBA00022454"/>
    </source>
</evidence>
<dbReference type="InterPro" id="IPR043151">
    <property type="entry name" value="BAH_sf"/>
</dbReference>
<keyword evidence="7" id="KW-0949">S-adenosyl-L-methionine</keyword>
<keyword evidence="6" id="KW-0808">Transferase</keyword>
<evidence type="ECO:0000256" key="1">
    <source>
        <dbReference type="ARBA" id="ARBA00004123"/>
    </source>
</evidence>
<name>A0AAW1AMP5_CROAD</name>
<dbReference type="SMART" id="SM00297">
    <property type="entry name" value="BROMO"/>
    <property type="match status" value="1"/>
</dbReference>
<dbReference type="InterPro" id="IPR001487">
    <property type="entry name" value="Bromodomain"/>
</dbReference>
<dbReference type="InterPro" id="IPR011011">
    <property type="entry name" value="Znf_FYVE_PHD"/>
</dbReference>
<keyword evidence="8" id="KW-0479">Metal-binding</keyword>
<evidence type="ECO:0000256" key="7">
    <source>
        <dbReference type="ARBA" id="ARBA00022691"/>
    </source>
</evidence>
<evidence type="ECO:0000256" key="18">
    <source>
        <dbReference type="PROSITE-ProRule" id="PRU00035"/>
    </source>
</evidence>
<evidence type="ECO:0000256" key="4">
    <source>
        <dbReference type="ARBA" id="ARBA00022553"/>
    </source>
</evidence>
<feature type="compositionally biased region" description="Pro residues" evidence="19">
    <location>
        <begin position="2108"/>
        <end position="2132"/>
    </location>
</feature>
<dbReference type="SMART" id="SM00439">
    <property type="entry name" value="BAH"/>
    <property type="match status" value="1"/>
</dbReference>
<feature type="region of interest" description="Disordered" evidence="19">
    <location>
        <begin position="1818"/>
        <end position="1863"/>
    </location>
</feature>
<dbReference type="PANTHER" id="PTHR46147:SF1">
    <property type="entry name" value="HISTONE-LYSINE N-METHYLTRANSFERASE ASH1L"/>
    <property type="match status" value="1"/>
</dbReference>
<keyword evidence="16" id="KW-0804">Transcription</keyword>
<feature type="domain" description="Post-SET" evidence="22">
    <location>
        <begin position="2440"/>
        <end position="2456"/>
    </location>
</feature>
<dbReference type="EMBL" id="JAOTOJ010000019">
    <property type="protein sequence ID" value="KAK9391099.1"/>
    <property type="molecule type" value="Genomic_DNA"/>
</dbReference>
<evidence type="ECO:0000256" key="15">
    <source>
        <dbReference type="ARBA" id="ARBA00023159"/>
    </source>
</evidence>
<feature type="region of interest" description="Disordered" evidence="19">
    <location>
        <begin position="2991"/>
        <end position="3086"/>
    </location>
</feature>
<dbReference type="CDD" id="cd05525">
    <property type="entry name" value="Bromo_ASH1"/>
    <property type="match status" value="1"/>
</dbReference>
<dbReference type="SMART" id="SM00570">
    <property type="entry name" value="AWS"/>
    <property type="match status" value="1"/>
</dbReference>
<feature type="compositionally biased region" description="Polar residues" evidence="19">
    <location>
        <begin position="782"/>
        <end position="802"/>
    </location>
</feature>
<feature type="compositionally biased region" description="Pro residues" evidence="19">
    <location>
        <begin position="3041"/>
        <end position="3052"/>
    </location>
</feature>
<feature type="compositionally biased region" description="Basic and acidic residues" evidence="19">
    <location>
        <begin position="194"/>
        <end position="209"/>
    </location>
</feature>
<feature type="compositionally biased region" description="Basic and acidic residues" evidence="19">
    <location>
        <begin position="23"/>
        <end position="39"/>
    </location>
</feature>
<gene>
    <name evidence="25" type="ORF">NXF25_018429</name>
</gene>
<evidence type="ECO:0000256" key="12">
    <source>
        <dbReference type="ARBA" id="ARBA00022853"/>
    </source>
</evidence>
<feature type="region of interest" description="Disordered" evidence="19">
    <location>
        <begin position="2460"/>
        <end position="2517"/>
    </location>
</feature>
<dbReference type="PROSITE" id="PS51038">
    <property type="entry name" value="BAH"/>
    <property type="match status" value="1"/>
</dbReference>
<organism evidence="25 26">
    <name type="scientific">Crotalus adamanteus</name>
    <name type="common">Eastern diamondback rattlesnake</name>
    <dbReference type="NCBI Taxonomy" id="8729"/>
    <lineage>
        <taxon>Eukaryota</taxon>
        <taxon>Metazoa</taxon>
        <taxon>Chordata</taxon>
        <taxon>Craniata</taxon>
        <taxon>Vertebrata</taxon>
        <taxon>Euteleostomi</taxon>
        <taxon>Lepidosauria</taxon>
        <taxon>Squamata</taxon>
        <taxon>Bifurcata</taxon>
        <taxon>Unidentata</taxon>
        <taxon>Episquamata</taxon>
        <taxon>Toxicofera</taxon>
        <taxon>Serpentes</taxon>
        <taxon>Colubroidea</taxon>
        <taxon>Viperidae</taxon>
        <taxon>Crotalinae</taxon>
        <taxon>Crotalus</taxon>
    </lineage>
</organism>
<dbReference type="CDD" id="cd19174">
    <property type="entry name" value="SET_ASH1L"/>
    <property type="match status" value="1"/>
</dbReference>
<dbReference type="SUPFAM" id="SSF57903">
    <property type="entry name" value="FYVE/PHD zinc finger"/>
    <property type="match status" value="1"/>
</dbReference>
<feature type="region of interest" description="Disordered" evidence="19">
    <location>
        <begin position="264"/>
        <end position="351"/>
    </location>
</feature>
<dbReference type="PROSITE" id="PS50280">
    <property type="entry name" value="SET"/>
    <property type="match status" value="1"/>
</dbReference>
<keyword evidence="26" id="KW-1185">Reference proteome</keyword>
<evidence type="ECO:0000313" key="26">
    <source>
        <dbReference type="Proteomes" id="UP001474421"/>
    </source>
</evidence>
<keyword evidence="15" id="KW-0010">Activator</keyword>
<evidence type="ECO:0000256" key="2">
    <source>
        <dbReference type="ARBA" id="ARBA00004286"/>
    </source>
</evidence>
<dbReference type="GO" id="GO:0042800">
    <property type="term" value="F:histone H3K4 methyltransferase activity"/>
    <property type="evidence" value="ECO:0007669"/>
    <property type="project" value="TreeGrafter"/>
</dbReference>
<feature type="region of interest" description="Disordered" evidence="19">
    <location>
        <begin position="1988"/>
        <end position="2045"/>
    </location>
</feature>
<dbReference type="FunFam" id="1.20.920.10:FF:000025">
    <property type="entry name" value="Histone-lysine N-methyltransferase"/>
    <property type="match status" value="1"/>
</dbReference>
<feature type="region of interest" description="Disordered" evidence="19">
    <location>
        <begin position="657"/>
        <end position="842"/>
    </location>
</feature>
<dbReference type="InterPro" id="IPR046341">
    <property type="entry name" value="SET_dom_sf"/>
</dbReference>
<feature type="domain" description="Bromo" evidence="20">
    <location>
        <begin position="2633"/>
        <end position="2703"/>
    </location>
</feature>
<dbReference type="CDD" id="cd15548">
    <property type="entry name" value="PHD_ASH1L"/>
    <property type="match status" value="1"/>
</dbReference>
<feature type="region of interest" description="Disordered" evidence="19">
    <location>
        <begin position="1782"/>
        <end position="1801"/>
    </location>
</feature>
<dbReference type="Pfam" id="PF00856">
    <property type="entry name" value="SET"/>
    <property type="match status" value="1"/>
</dbReference>
<feature type="region of interest" description="Disordered" evidence="19">
    <location>
        <begin position="914"/>
        <end position="946"/>
    </location>
</feature>
<dbReference type="Gene3D" id="1.20.920.10">
    <property type="entry name" value="Bromodomain-like"/>
    <property type="match status" value="1"/>
</dbReference>
<dbReference type="SUPFAM" id="SSF47370">
    <property type="entry name" value="Bromodomain"/>
    <property type="match status" value="1"/>
</dbReference>
<dbReference type="Gene3D" id="2.170.270.10">
    <property type="entry name" value="SET domain"/>
    <property type="match status" value="1"/>
</dbReference>
<feature type="compositionally biased region" description="Low complexity" evidence="19">
    <location>
        <begin position="392"/>
        <end position="405"/>
    </location>
</feature>
<feature type="compositionally biased region" description="Basic and acidic residues" evidence="19">
    <location>
        <begin position="3066"/>
        <end position="3086"/>
    </location>
</feature>
<dbReference type="GO" id="GO:0005694">
    <property type="term" value="C:chromosome"/>
    <property type="evidence" value="ECO:0007669"/>
    <property type="project" value="UniProtKB-SubCell"/>
</dbReference>
<dbReference type="InterPro" id="IPR036427">
    <property type="entry name" value="Bromodomain-like_sf"/>
</dbReference>
<dbReference type="InterPro" id="IPR043319">
    <property type="entry name" value="PHD_ASH1L"/>
</dbReference>
<dbReference type="GO" id="GO:0032259">
    <property type="term" value="P:methylation"/>
    <property type="evidence" value="ECO:0007669"/>
    <property type="project" value="UniProtKB-KW"/>
</dbReference>
<keyword evidence="13" id="KW-0805">Transcription regulation</keyword>
<feature type="region of interest" description="Disordered" evidence="19">
    <location>
        <begin position="1"/>
        <end position="106"/>
    </location>
</feature>
<dbReference type="PROSITE" id="PS50868">
    <property type="entry name" value="POST_SET"/>
    <property type="match status" value="1"/>
</dbReference>
<feature type="compositionally biased region" description="Low complexity" evidence="19">
    <location>
        <begin position="1329"/>
        <end position="1343"/>
    </location>
</feature>
<evidence type="ECO:0000256" key="13">
    <source>
        <dbReference type="ARBA" id="ARBA00023015"/>
    </source>
</evidence>
<feature type="domain" description="SET" evidence="21">
    <location>
        <begin position="2316"/>
        <end position="2432"/>
    </location>
</feature>
<feature type="compositionally biased region" description="Basic residues" evidence="19">
    <location>
        <begin position="2478"/>
        <end position="2497"/>
    </location>
</feature>
<sequence>MGAAILTRRTPQPGGVPALGRRGALEREAGARRRALRPERRCRRRHRRRRRRRRRSLPPFWIRGRPQSEGRAKEPGRGRRCRPAPASPDHPPPASSSKQPPSGLRDEAAAWPRYVRRCWPPTSGKNSLRTACLPPFKRRRVLPGHITGMDPQNTAMLGLGSGSEGFSRKNPSAAATGVRRDAELNGSTKEEEEEKRKNREKSGGNEAGKEGSLSEAQQQFSVKETNFSEGNLKLKIGLQAKRTKKPPKNLENYVCRPAIKTTIKQPRKVQKVGKMGEEKNDPGSAKQQDLSKLTVESLLAESRTRDSSPALKRLSPLHSDGLDYMKPAFSAPISNRDPDLKERAQQANGPPTVTEKLAQLIATCPPGKSSKPKQKKPPMTVVSGFAKDSGKKPPMAGAAAATATKDFPKKPISSGTIGLDLVNKEFVKKAPGTGGGSSGNLISKENGSKKQPGSCPSVAGLTSKDCEKRPPILSSPLGLVSKEGGKKPPLVTSMPLASKDCGKRLLGTSTPIGLVNKDPGKKSLGVVSPPRLIHKDSVKKLPLPGSAVGLFNKDVAKRHLGSDGPVGSVSKDSAKKPPGFGSSSGLINKDSGKKPSAAGPPMGLMAKESLVKKHTGVGIMASLTSKDSGKKLVGSPNLAGLASKDLGALKADATNLPTEPYKRCYGSGSLPLESHVSPGLLKDGAGGSKPFEKHLARQSRDSLPEKLPAQQDISSGGKDGACGQQESPPGERGTSESSKQEKHLPVYCTSPEFRTAGGASEISTAKSPFSAVGEGGLPSPSPTASVATLTHSPPTALSQVPSNPLHANMPELLDSLSEQASKVPSVSDSARSGMNRLGNPGLYASSKGVVREISNFNSACPEESKLGPATGKKASLVSETNLHASLAPSVVSFSSLFNNKPFLKMGAMSSLGKPRPGLEILRGSSSTDSQSKPLKKRKGRKPRWTKVVSQGACQSPKELELGRPELLKNMPCGALSGGSLDQAKLFESVGPPAFAEHDFLKRHLPKLSKSGSLQPLSLLGSVEKEPGKFYSAHMPTSVGCLSDGLFPDVYKSKRNRSKSKEMPQLEGPPKRTLKIPASKVFSLQSREEQEPPVLHPEVEIPSLRQSLAGQAFPKKRGRPKRQIRSGVPMKPPVLSAAPFVSPESADKMEDALDQPPDGDFFESSSQLGSPEENGDSSTGSASEPEGEPECQEVKRSNGQLVKTIIRKINKMKTLKRKKILNQILSSTEPNKGKVPSKAHTSVSSLAATFSTKLGQQINVSKKGTIYIGKRRGRKPKANLNSLLAASSSFAVLEKSGQQAAGGMLGQAGTSLLPPGPSSNPEVLPSPVCSQSSGTSGGQSPISSDMSFVEPSSVPCFHLHGRPGSVVQTLAMRKACRARRRLSPPTLLPNSPSHMSELGSLKEATPSPISESHSDETVPSDSGIGTDNNSTSDRAEKFCGPKKRRHSFEHVSLVAPEASAVLSGLKEKHKHKCKRRGHDYLAYDKLKRPKRKRKKKFPQLRGRQDPDFLAELEELISRLSEIRITHRSHHFIPRDLLPTIFRINFNSIYSHPSFSLDPLHYLRKPDLKKKRGRPPKMREAMAEMPFMHGLSFPLSGTGFYPSYGMPYSPRAPLLSMSTYHPSVPPEMAYSWMLEHKHRHRHKHREHRSSEQSPVPLEALAPAGSSRTVLESLKRYRFGKETLGERYKHKEKHRCHLTCPHLSPPKGLLGREEQWARRETPESSPLTLGLQTPLQIDCSDSPPNLPLGRFTPSSEPASSDEHTNLFTSAIGSCRATGSAAGRKKLSEGSGLFSPQEASVGRPLRKEALPANEKALQGLTGALPGQEKLSQRPMEGSSCSPSRKRSSSESTSSTVVGIPARSSRLGSALEDSADQLLQRMAHHESQAALDKTLECVLASAPALPSDSPSRSPGREKSCELLIPGNPASAGGVNDGLSLLSGRLSGGCPPPHLKRSVVEAMQSQARRMCNYDKLLATKKNLDHVNKILKAKKLQRQSRTGNNFVKRRPGRPKKDPSTPAVSPHGLQVSRFLGPEISGGDGGSGSRDPVCLLLHRGPDTVTDAIESVVQGVTEKACKRKRWLEEEQARKKQKLLPGEEQQQNSHQSFSEAAPDPLPPPPPPPPPLPPPPLPPPPPPAEAAGKPPEKAEQPTSAPLVQREKKAARPPKKKYQKAGLYSDVYKTSDPKSRLIQLKKEKLEYTPGEHEYGLFPAPIHVGKYLRQKRIDFQLPYDILWQWKHNQLYKKPDVPLYKKIRSNVYVDVKPFSGYEATTCNCKQPDDSRKSGCLDDCLNRMIFAECSPNTCPCGEQCCNQRIQRHEWVQCLERFRAEEKGWGIRTKESLKAGQFIIEYLGEVVSEQEFRNRMIEQYHNHSDHYCLNLDSGMVIDSYRMGNEARFINHSCNPNCEMQKWSVNGVYRIGLYALKDMPAGTELTYDYNFHSFNMEKQQLCKCGFEKCRGIIGGKSQRMNGLLNKGNQMVPAQRRPSRSKEKRKSKHKLKKRKGHIPEDPGENSAPPTRLTPHLQMKPMSNRERNFVLKHHVFLVRNWDKIRQKQEEVKHVSDNLHSPSLYTRWNGMCRDDGNIKSDVFMTQFSALQTARSVRTRRLAAAEENLEVARAARLAQIFKEICDGIMAYKDSSRQVLATPLLLLPPKKKNADYYEKISDPLDLTTIEKQILTGYYKTVEAFDGDMLKVFRNAEKYYGRKSPIGRDVCRLRKAYYNARHEAAAQIDEIVGETASEADSSETSLCEKENGHEKDEDVIRCICGLYKDEGLMIQCDKCMVWQHCDCMGVNSDVEHYLCEQCELRTVDREVPMIPRPHYTQPGCVYFICLLRDDLLLRQGDCVYLMRDSRRTPDGHPVRQSYRLLSHINRERLDIFRIEKLWKNEKGERFAFGHHYFRPHETHHSPSRKFYHNELFRVPLYEIIPLEAVVGTCCVLDLYTYCKGKPKGAKEPDVYICDYRLDKSAHLFYKIHRNRYPVCTKSYAFDHFPKRLTPKRDFSPHYVPDNYKRNGGRSSWKSDRSKPQSKELPQEEEPLPLPEEGVAHPEPPPGEPPAQPEEPEKEAPPQESLEPEKKAEEAGPEPREPCSPEERRHLQRERLNHILLALLEKIPGKNAIDVTYLLEEGSGRKLRRRTLLLPESGCRK</sequence>
<keyword evidence="5" id="KW-0489">Methyltransferase</keyword>
<dbReference type="InterPro" id="IPR001965">
    <property type="entry name" value="Znf_PHD"/>
</dbReference>
<dbReference type="Gene3D" id="2.30.30.490">
    <property type="match status" value="1"/>
</dbReference>
<protein>
    <submittedName>
        <fullName evidence="25">Histone-lysine N-methyltransferase ASH1L</fullName>
    </submittedName>
</protein>
<dbReference type="InterPro" id="IPR019786">
    <property type="entry name" value="Zinc_finger_PHD-type_CS"/>
</dbReference>
<dbReference type="GO" id="GO:0003682">
    <property type="term" value="F:chromatin binding"/>
    <property type="evidence" value="ECO:0007669"/>
    <property type="project" value="InterPro"/>
</dbReference>
<dbReference type="SMART" id="SM00317">
    <property type="entry name" value="SET"/>
    <property type="match status" value="1"/>
</dbReference>
<dbReference type="FunFam" id="3.30.40.10:FF:000113">
    <property type="entry name" value="Histone-lysine N-methyltransferase"/>
    <property type="match status" value="1"/>
</dbReference>
<dbReference type="GO" id="GO:0003677">
    <property type="term" value="F:DNA binding"/>
    <property type="evidence" value="ECO:0007669"/>
    <property type="project" value="InterPro"/>
</dbReference>
<keyword evidence="4" id="KW-0597">Phosphoprotein</keyword>
<dbReference type="InterPro" id="IPR001214">
    <property type="entry name" value="SET_dom"/>
</dbReference>
<feature type="compositionally biased region" description="Basic and acidic residues" evidence="19">
    <location>
        <begin position="690"/>
        <end position="704"/>
    </location>
</feature>
<feature type="compositionally biased region" description="Basic and acidic residues" evidence="19">
    <location>
        <begin position="66"/>
        <end position="77"/>
    </location>
</feature>
<feature type="compositionally biased region" description="Basic residues" evidence="19">
    <location>
        <begin position="40"/>
        <end position="56"/>
    </location>
</feature>
<dbReference type="PROSITE" id="PS51215">
    <property type="entry name" value="AWS"/>
    <property type="match status" value="1"/>
</dbReference>
<dbReference type="Proteomes" id="UP001474421">
    <property type="component" value="Unassembled WGS sequence"/>
</dbReference>
<feature type="compositionally biased region" description="Polar residues" evidence="19">
    <location>
        <begin position="2093"/>
        <end position="2103"/>
    </location>
</feature>
<feature type="region of interest" description="Disordered" evidence="19">
    <location>
        <begin position="622"/>
        <end position="641"/>
    </location>
</feature>
<dbReference type="Pfam" id="PF00439">
    <property type="entry name" value="Bromodomain"/>
    <property type="match status" value="1"/>
</dbReference>
<dbReference type="Pfam" id="PF17907">
    <property type="entry name" value="AWS"/>
    <property type="match status" value="1"/>
</dbReference>
<keyword evidence="12" id="KW-0156">Chromatin regulator</keyword>
<feature type="region of interest" description="Disordered" evidence="19">
    <location>
        <begin position="559"/>
        <end position="609"/>
    </location>
</feature>
<dbReference type="CDD" id="cd04717">
    <property type="entry name" value="BAH_polybromo"/>
    <property type="match status" value="1"/>
</dbReference>
<dbReference type="PROSITE" id="PS50014">
    <property type="entry name" value="BROMODOMAIN_2"/>
    <property type="match status" value="1"/>
</dbReference>
<evidence type="ECO:0000256" key="17">
    <source>
        <dbReference type="ARBA" id="ARBA00023242"/>
    </source>
</evidence>
<dbReference type="SMART" id="SM00249">
    <property type="entry name" value="PHD"/>
    <property type="match status" value="1"/>
</dbReference>
<dbReference type="InterPro" id="IPR043320">
    <property type="entry name" value="Bromo_ASH1L"/>
</dbReference>
<feature type="compositionally biased region" description="Basic and acidic residues" evidence="19">
    <location>
        <begin position="3012"/>
        <end position="3025"/>
    </location>
</feature>
<dbReference type="Pfam" id="PF01426">
    <property type="entry name" value="BAH"/>
    <property type="match status" value="1"/>
</dbReference>
<dbReference type="SMART" id="SM00384">
    <property type="entry name" value="AT_hook"/>
    <property type="match status" value="4"/>
</dbReference>
<evidence type="ECO:0000256" key="8">
    <source>
        <dbReference type="ARBA" id="ARBA00022723"/>
    </source>
</evidence>
<evidence type="ECO:0000259" key="24">
    <source>
        <dbReference type="PROSITE" id="PS51215"/>
    </source>
</evidence>
<keyword evidence="9" id="KW-0677">Repeat</keyword>
<dbReference type="FunFam" id="2.170.270.10:FF:000011">
    <property type="entry name" value="Histone-lysine N-methyltransferase"/>
    <property type="match status" value="1"/>
</dbReference>
<evidence type="ECO:0000256" key="11">
    <source>
        <dbReference type="ARBA" id="ARBA00022833"/>
    </source>
</evidence>
<feature type="domain" description="AWS" evidence="24">
    <location>
        <begin position="2262"/>
        <end position="2313"/>
    </location>
</feature>
<evidence type="ECO:0000256" key="6">
    <source>
        <dbReference type="ARBA" id="ARBA00022679"/>
    </source>
</evidence>
<feature type="compositionally biased region" description="Polar residues" evidence="19">
    <location>
        <begin position="816"/>
        <end position="832"/>
    </location>
</feature>
<evidence type="ECO:0000256" key="14">
    <source>
        <dbReference type="ARBA" id="ARBA00023117"/>
    </source>
</evidence>
<dbReference type="InterPro" id="IPR013083">
    <property type="entry name" value="Znf_RING/FYVE/PHD"/>
</dbReference>
<feature type="compositionally biased region" description="Polar residues" evidence="19">
    <location>
        <begin position="439"/>
        <end position="451"/>
    </location>
</feature>
<dbReference type="InterPro" id="IPR006560">
    <property type="entry name" value="AWS_dom"/>
</dbReference>
<proteinExistence type="predicted"/>
<feature type="region of interest" description="Disordered" evidence="19">
    <location>
        <begin position="2082"/>
        <end position="2169"/>
    </location>
</feature>
<feature type="domain" description="BAH" evidence="23">
    <location>
        <begin position="2831"/>
        <end position="2968"/>
    </location>
</feature>
<evidence type="ECO:0000256" key="16">
    <source>
        <dbReference type="ARBA" id="ARBA00023163"/>
    </source>
</evidence>
<dbReference type="FunFam" id="2.30.30.490:FF:000056">
    <property type="entry name" value="Ash1 (absent, small, or homeotic)-like"/>
    <property type="match status" value="1"/>
</dbReference>
<dbReference type="GO" id="GO:0005654">
    <property type="term" value="C:nucleoplasm"/>
    <property type="evidence" value="ECO:0007669"/>
    <property type="project" value="TreeGrafter"/>
</dbReference>
<feature type="region of interest" description="Disordered" evidence="19">
    <location>
        <begin position="363"/>
        <end position="414"/>
    </location>
</feature>
<dbReference type="InterPro" id="IPR003616">
    <property type="entry name" value="Post-SET_dom"/>
</dbReference>
<feature type="region of interest" description="Disordered" evidence="19">
    <location>
        <begin position="428"/>
        <end position="496"/>
    </location>
</feature>
<dbReference type="InterPro" id="IPR001025">
    <property type="entry name" value="BAH_dom"/>
</dbReference>
<keyword evidence="3" id="KW-0158">Chromosome</keyword>
<keyword evidence="17" id="KW-0539">Nucleus</keyword>
<reference evidence="25 26" key="1">
    <citation type="journal article" date="2024" name="Proc. Natl. Acad. Sci. U.S.A.">
        <title>The genetic regulatory architecture and epigenomic basis for age-related changes in rattlesnake venom.</title>
        <authorList>
            <person name="Hogan M.P."/>
            <person name="Holding M.L."/>
            <person name="Nystrom G.S."/>
            <person name="Colston T.J."/>
            <person name="Bartlett D.A."/>
            <person name="Mason A.J."/>
            <person name="Ellsworth S.A."/>
            <person name="Rautsaw R.M."/>
            <person name="Lawrence K.C."/>
            <person name="Strickland J.L."/>
            <person name="He B."/>
            <person name="Fraser P."/>
            <person name="Margres M.J."/>
            <person name="Gilbert D.M."/>
            <person name="Gibbs H.L."/>
            <person name="Parkinson C.L."/>
            <person name="Rokyta D.R."/>
        </authorList>
    </citation>
    <scope>NUCLEOTIDE SEQUENCE [LARGE SCALE GENOMIC DNA]</scope>
    <source>
        <strain evidence="25">DRR0105</strain>
    </source>
</reference>
<feature type="compositionally biased region" description="Basic residues" evidence="19">
    <location>
        <begin position="933"/>
        <end position="944"/>
    </location>
</feature>
<feature type="region of interest" description="Disordered" evidence="19">
    <location>
        <begin position="1380"/>
        <end position="1436"/>
    </location>
</feature>
<feature type="compositionally biased region" description="Basic residues" evidence="19">
    <location>
        <begin position="1113"/>
        <end position="1123"/>
    </location>
</feature>
<keyword evidence="11" id="KW-0862">Zinc</keyword>
<dbReference type="GO" id="GO:0008270">
    <property type="term" value="F:zinc ion binding"/>
    <property type="evidence" value="ECO:0007669"/>
    <property type="project" value="UniProtKB-KW"/>
</dbReference>
<dbReference type="Pfam" id="PF20826">
    <property type="entry name" value="PHD_5"/>
    <property type="match status" value="1"/>
</dbReference>
<keyword evidence="10" id="KW-0863">Zinc-finger</keyword>
<evidence type="ECO:0000256" key="19">
    <source>
        <dbReference type="SAM" id="MobiDB-lite"/>
    </source>
</evidence>
<feature type="region of interest" description="Disordered" evidence="19">
    <location>
        <begin position="143"/>
        <end position="218"/>
    </location>
</feature>
<evidence type="ECO:0000256" key="5">
    <source>
        <dbReference type="ARBA" id="ARBA00022603"/>
    </source>
</evidence>
<feature type="compositionally biased region" description="Pro residues" evidence="19">
    <location>
        <begin position="85"/>
        <end position="94"/>
    </location>
</feature>
<dbReference type="PROSITE" id="PS01359">
    <property type="entry name" value="ZF_PHD_1"/>
    <property type="match status" value="1"/>
</dbReference>
<comment type="subcellular location">
    <subcellularLocation>
        <location evidence="2">Chromosome</location>
    </subcellularLocation>
    <subcellularLocation>
        <location evidence="1">Nucleus</location>
    </subcellularLocation>
</comment>
<feature type="region of interest" description="Disordered" evidence="19">
    <location>
        <begin position="509"/>
        <end position="528"/>
    </location>
</feature>
<evidence type="ECO:0000259" key="23">
    <source>
        <dbReference type="PROSITE" id="PS51038"/>
    </source>
</evidence>
<evidence type="ECO:0000256" key="10">
    <source>
        <dbReference type="ARBA" id="ARBA00022771"/>
    </source>
</evidence>
<comment type="caution">
    <text evidence="25">The sequence shown here is derived from an EMBL/GenBank/DDBJ whole genome shotgun (WGS) entry which is preliminary data.</text>
</comment>
<evidence type="ECO:0000259" key="20">
    <source>
        <dbReference type="PROSITE" id="PS50014"/>
    </source>
</evidence>
<feature type="compositionally biased region" description="Low complexity" evidence="19">
    <location>
        <begin position="1382"/>
        <end position="1392"/>
    </location>
</feature>
<evidence type="ECO:0000313" key="25">
    <source>
        <dbReference type="EMBL" id="KAK9391099.1"/>
    </source>
</evidence>
<dbReference type="Gene3D" id="3.30.40.10">
    <property type="entry name" value="Zinc/RING finger domain, C3HC4 (zinc finger)"/>
    <property type="match status" value="1"/>
</dbReference>
<dbReference type="GO" id="GO:0006355">
    <property type="term" value="P:regulation of DNA-templated transcription"/>
    <property type="evidence" value="ECO:0007669"/>
    <property type="project" value="TreeGrafter"/>
</dbReference>
<keyword evidence="14 18" id="KW-0103">Bromodomain</keyword>
<evidence type="ECO:0000256" key="9">
    <source>
        <dbReference type="ARBA" id="ARBA00022737"/>
    </source>
</evidence>
<evidence type="ECO:0000259" key="21">
    <source>
        <dbReference type="PROSITE" id="PS50280"/>
    </source>
</evidence>